<comment type="caution">
    <text evidence="2">The sequence shown here is derived from an EMBL/GenBank/DDBJ whole genome shotgun (WGS) entry which is preliminary data.</text>
</comment>
<feature type="transmembrane region" description="Helical" evidence="1">
    <location>
        <begin position="167"/>
        <end position="186"/>
    </location>
</feature>
<organism evidence="2 3">
    <name type="scientific">Cohnella ginsengisoli</name>
    <dbReference type="NCBI Taxonomy" id="425004"/>
    <lineage>
        <taxon>Bacteria</taxon>
        <taxon>Bacillati</taxon>
        <taxon>Bacillota</taxon>
        <taxon>Bacilli</taxon>
        <taxon>Bacillales</taxon>
        <taxon>Paenibacillaceae</taxon>
        <taxon>Cohnella</taxon>
    </lineage>
</organism>
<keyword evidence="1" id="KW-0472">Membrane</keyword>
<evidence type="ECO:0000313" key="3">
    <source>
        <dbReference type="Proteomes" id="UP001153387"/>
    </source>
</evidence>
<name>A0A9X4KKY9_9BACL</name>
<dbReference type="AlphaFoldDB" id="A0A9X4KKY9"/>
<feature type="transmembrane region" description="Helical" evidence="1">
    <location>
        <begin position="7"/>
        <end position="25"/>
    </location>
</feature>
<feature type="transmembrane region" description="Helical" evidence="1">
    <location>
        <begin position="31"/>
        <end position="51"/>
    </location>
</feature>
<keyword evidence="3" id="KW-1185">Reference proteome</keyword>
<proteinExistence type="predicted"/>
<dbReference type="EMBL" id="JAPDHZ010000006">
    <property type="protein sequence ID" value="MDG0793988.1"/>
    <property type="molecule type" value="Genomic_DNA"/>
</dbReference>
<feature type="transmembrane region" description="Helical" evidence="1">
    <location>
        <begin position="129"/>
        <end position="147"/>
    </location>
</feature>
<evidence type="ECO:0008006" key="4">
    <source>
        <dbReference type="Google" id="ProtNLM"/>
    </source>
</evidence>
<reference evidence="2 3" key="1">
    <citation type="submission" date="2022-10" db="EMBL/GenBank/DDBJ databases">
        <title>Comparative genomic analysis of Cohnella hashimotonis sp. nov., isolated from the International Space Station.</title>
        <authorList>
            <person name="Simpson A."/>
            <person name="Venkateswaran K."/>
        </authorList>
    </citation>
    <scope>NUCLEOTIDE SEQUENCE [LARGE SCALE GENOMIC DNA]</scope>
    <source>
        <strain evidence="2 3">DSM 18997</strain>
    </source>
</reference>
<keyword evidence="1" id="KW-0812">Transmembrane</keyword>
<gene>
    <name evidence="2" type="ORF">OMP38_26565</name>
</gene>
<dbReference type="NCBIfam" id="NF041646">
    <property type="entry name" value="VC0807_fam"/>
    <property type="match status" value="1"/>
</dbReference>
<feature type="transmembrane region" description="Helical" evidence="1">
    <location>
        <begin position="89"/>
        <end position="108"/>
    </location>
</feature>
<dbReference type="RefSeq" id="WP_277567764.1">
    <property type="nucleotide sequence ID" value="NZ_JAPDHZ010000006.1"/>
</dbReference>
<evidence type="ECO:0000256" key="1">
    <source>
        <dbReference type="SAM" id="Phobius"/>
    </source>
</evidence>
<dbReference type="Proteomes" id="UP001153387">
    <property type="component" value="Unassembled WGS sequence"/>
</dbReference>
<accession>A0A9X4KKY9</accession>
<keyword evidence="1" id="KW-1133">Transmembrane helix</keyword>
<protein>
    <recommendedName>
        <fullName evidence="4">DUF3159 domain-containing protein</fullName>
    </recommendedName>
</protein>
<feature type="transmembrane region" description="Helical" evidence="1">
    <location>
        <begin position="58"/>
        <end position="77"/>
    </location>
</feature>
<evidence type="ECO:0000313" key="2">
    <source>
        <dbReference type="EMBL" id="MDG0793988.1"/>
    </source>
</evidence>
<sequence length="213" mass="23883">MSKRREVILTLLINGLIPWLLYLWLSRSMSGLAALSIATAVPLIENAWHLAKYRKLDAFGGLMLFTFALTLVLMAFGGSEKLLLIRESMVTGAVGLLFLVSLAFRQPLMFHLAGRFIANPEFKGNWQYAYFRFVMRLMSAVWGMMLLSEAAVRTYMAFELSTAQFLALSNLVLYGFIGAAILWTVVYRRRSARRLNAIKLAAVMTEPVQACAG</sequence>